<evidence type="ECO:0000256" key="6">
    <source>
        <dbReference type="ARBA" id="ARBA00022729"/>
    </source>
</evidence>
<keyword evidence="6" id="KW-0732">Signal</keyword>
<dbReference type="PRINTS" id="PR00325">
    <property type="entry name" value="GERMIN"/>
</dbReference>
<evidence type="ECO:0000313" key="14">
    <source>
        <dbReference type="EMBL" id="KAF8403878.1"/>
    </source>
</evidence>
<dbReference type="PANTHER" id="PTHR31238">
    <property type="entry name" value="GERMIN-LIKE PROTEIN SUBFAMILY 3 MEMBER 3"/>
    <property type="match status" value="1"/>
</dbReference>
<proteinExistence type="inferred from homology"/>
<dbReference type="InterPro" id="IPR014710">
    <property type="entry name" value="RmlC-like_jellyroll"/>
</dbReference>
<dbReference type="PROSITE" id="PS00725">
    <property type="entry name" value="GERMIN"/>
    <property type="match status" value="1"/>
</dbReference>
<evidence type="ECO:0000256" key="2">
    <source>
        <dbReference type="ARBA" id="ARBA00007456"/>
    </source>
</evidence>
<keyword evidence="7 11" id="KW-1015">Disulfide bond</keyword>
<evidence type="ECO:0000256" key="3">
    <source>
        <dbReference type="ARBA" id="ARBA00022523"/>
    </source>
</evidence>
<evidence type="ECO:0000256" key="10">
    <source>
        <dbReference type="PIRSR" id="PIRSR601929-2"/>
    </source>
</evidence>
<evidence type="ECO:0000256" key="1">
    <source>
        <dbReference type="ARBA" id="ARBA00004271"/>
    </source>
</evidence>
<dbReference type="Pfam" id="PF00190">
    <property type="entry name" value="Cupin_1"/>
    <property type="match status" value="1"/>
</dbReference>
<dbReference type="AlphaFoldDB" id="A0A835DGU2"/>
<comment type="subcellular location">
    <subcellularLocation>
        <location evidence="1 12">Secreted</location>
        <location evidence="1 12">Extracellular space</location>
        <location evidence="1 12">Apoplast</location>
    </subcellularLocation>
</comment>
<feature type="domain" description="Cupin type-1" evidence="13">
    <location>
        <begin position="126"/>
        <end position="261"/>
    </location>
</feature>
<feature type="binding site" evidence="10">
    <location>
        <position position="176"/>
    </location>
    <ligand>
        <name>Mn(2+)</name>
        <dbReference type="ChEBI" id="CHEBI:29035"/>
    </ligand>
</feature>
<dbReference type="SUPFAM" id="SSF51182">
    <property type="entry name" value="RmlC-like cupins"/>
    <property type="match status" value="1"/>
</dbReference>
<reference evidence="14 15" key="1">
    <citation type="submission" date="2020-04" db="EMBL/GenBank/DDBJ databases">
        <title>Plant Genome Project.</title>
        <authorList>
            <person name="Zhang R.-G."/>
        </authorList>
    </citation>
    <scope>NUCLEOTIDE SEQUENCE [LARGE SCALE GENOMIC DNA]</scope>
    <source>
        <strain evidence="14">YNK0</strain>
        <tissue evidence="14">Leaf</tissue>
    </source>
</reference>
<keyword evidence="5 9" id="KW-0479">Metal-binding</keyword>
<organism evidence="14 15">
    <name type="scientific">Tetracentron sinense</name>
    <name type="common">Spur-leaf</name>
    <dbReference type="NCBI Taxonomy" id="13715"/>
    <lineage>
        <taxon>Eukaryota</taxon>
        <taxon>Viridiplantae</taxon>
        <taxon>Streptophyta</taxon>
        <taxon>Embryophyta</taxon>
        <taxon>Tracheophyta</taxon>
        <taxon>Spermatophyta</taxon>
        <taxon>Magnoliopsida</taxon>
        <taxon>Trochodendrales</taxon>
        <taxon>Trochodendraceae</taxon>
        <taxon>Tetracentron</taxon>
    </lineage>
</organism>
<dbReference type="Proteomes" id="UP000655225">
    <property type="component" value="Unassembled WGS sequence"/>
</dbReference>
<feature type="binding site" evidence="10">
    <location>
        <position position="220"/>
    </location>
    <ligand>
        <name>Mn(2+)</name>
        <dbReference type="ChEBI" id="CHEBI:29035"/>
    </ligand>
</feature>
<evidence type="ECO:0000256" key="8">
    <source>
        <dbReference type="ARBA" id="ARBA00023211"/>
    </source>
</evidence>
<evidence type="ECO:0000259" key="13">
    <source>
        <dbReference type="SMART" id="SM00835"/>
    </source>
</evidence>
<feature type="binding site" evidence="10">
    <location>
        <position position="174"/>
    </location>
    <ligand>
        <name>Mn(2+)</name>
        <dbReference type="ChEBI" id="CHEBI:29035"/>
    </ligand>
</feature>
<feature type="binding site" evidence="9">
    <location>
        <position position="176"/>
    </location>
    <ligand>
        <name>oxalate</name>
        <dbReference type="ChEBI" id="CHEBI:30623"/>
    </ligand>
</feature>
<dbReference type="OrthoDB" id="1921208at2759"/>
<keyword evidence="4 12" id="KW-0964">Secreted</keyword>
<dbReference type="OMA" id="FREMEMI"/>
<dbReference type="InterPro" id="IPR011051">
    <property type="entry name" value="RmlC_Cupin_sf"/>
</dbReference>
<dbReference type="EMBL" id="JABCRI010000007">
    <property type="protein sequence ID" value="KAF8403878.1"/>
    <property type="molecule type" value="Genomic_DNA"/>
</dbReference>
<evidence type="ECO:0000313" key="15">
    <source>
        <dbReference type="Proteomes" id="UP000655225"/>
    </source>
</evidence>
<dbReference type="FunFam" id="2.60.120.10:FF:000025">
    <property type="entry name" value="germin-like protein subfamily 2 member 1"/>
    <property type="match status" value="1"/>
</dbReference>
<dbReference type="GO" id="GO:0009506">
    <property type="term" value="C:plasmodesma"/>
    <property type="evidence" value="ECO:0007669"/>
    <property type="project" value="UniProtKB-ARBA"/>
</dbReference>
<keyword evidence="15" id="KW-1185">Reference proteome</keyword>
<evidence type="ECO:0000256" key="11">
    <source>
        <dbReference type="PIRSR" id="PIRSR601929-3"/>
    </source>
</evidence>
<name>A0A835DGU2_TETSI</name>
<dbReference type="GO" id="GO:0030145">
    <property type="term" value="F:manganese ion binding"/>
    <property type="evidence" value="ECO:0007669"/>
    <property type="project" value="UniProtKB-UniRule"/>
</dbReference>
<dbReference type="InterPro" id="IPR001929">
    <property type="entry name" value="Germin"/>
</dbReference>
<evidence type="ECO:0000256" key="7">
    <source>
        <dbReference type="ARBA" id="ARBA00023157"/>
    </source>
</evidence>
<dbReference type="GO" id="GO:0010497">
    <property type="term" value="P:plasmodesmata-mediated intercellular transport"/>
    <property type="evidence" value="ECO:0007669"/>
    <property type="project" value="UniProtKB-ARBA"/>
</dbReference>
<sequence length="281" mass="30891">MQKRNILFARELSIKVFEGRCALNHLLVGNAFEYIETLSGYRAQWAVMEKHSFGINRFEFCGLHFGYLKYVDDLISALKVLVYKNGDSTSLQDTCPTATPVRQAVFINGFPCKNPATIIASDFKTSRLNHAGNTDNFRRSTTSMVTAAEFPGLNTLGLSIARTDIAVDGLVFPHAHPRASEMFYVSRGVVIAGFIDTRNQLFQKTLREGDVVVFPRGLLHFSLNAGFDLATIFSVLNSQNPGTVSSVDALFEPAGSDALLDSLLRTRLLNLSATKADPMSA</sequence>
<protein>
    <recommendedName>
        <fullName evidence="12">Germin-like protein</fullName>
    </recommendedName>
</protein>
<comment type="caution">
    <text evidence="14">The sequence shown here is derived from an EMBL/GenBank/DDBJ whole genome shotgun (WGS) entry which is preliminary data.</text>
</comment>
<gene>
    <name evidence="14" type="ORF">HHK36_011984</name>
</gene>
<dbReference type="GO" id="GO:0048046">
    <property type="term" value="C:apoplast"/>
    <property type="evidence" value="ECO:0007669"/>
    <property type="project" value="UniProtKB-SubCell"/>
</dbReference>
<accession>A0A835DGU2</accession>
<evidence type="ECO:0000256" key="9">
    <source>
        <dbReference type="PIRSR" id="PIRSR601929-1"/>
    </source>
</evidence>
<dbReference type="InterPro" id="IPR019780">
    <property type="entry name" value="Germin_Mn-BS"/>
</dbReference>
<dbReference type="CDD" id="cd02241">
    <property type="entry name" value="cupin_OxOx"/>
    <property type="match status" value="1"/>
</dbReference>
<dbReference type="Gene3D" id="2.60.120.10">
    <property type="entry name" value="Jelly Rolls"/>
    <property type="match status" value="1"/>
</dbReference>
<keyword evidence="3 12" id="KW-0052">Apoplast</keyword>
<feature type="binding site" evidence="10">
    <location>
        <position position="181"/>
    </location>
    <ligand>
        <name>Mn(2+)</name>
        <dbReference type="ChEBI" id="CHEBI:29035"/>
    </ligand>
</feature>
<keyword evidence="8 9" id="KW-0464">Manganese</keyword>
<evidence type="ECO:0000256" key="5">
    <source>
        <dbReference type="ARBA" id="ARBA00022723"/>
    </source>
</evidence>
<dbReference type="InterPro" id="IPR006045">
    <property type="entry name" value="Cupin_1"/>
</dbReference>
<feature type="disulfide bond" evidence="11">
    <location>
        <begin position="95"/>
        <end position="112"/>
    </location>
</feature>
<feature type="binding site" evidence="9">
    <location>
        <position position="181"/>
    </location>
    <ligand>
        <name>oxalate</name>
        <dbReference type="ChEBI" id="CHEBI:30623"/>
    </ligand>
</feature>
<dbReference type="GO" id="GO:2000280">
    <property type="term" value="P:regulation of root development"/>
    <property type="evidence" value="ECO:0007669"/>
    <property type="project" value="UniProtKB-ARBA"/>
</dbReference>
<evidence type="ECO:0000256" key="4">
    <source>
        <dbReference type="ARBA" id="ARBA00022525"/>
    </source>
</evidence>
<dbReference type="SMART" id="SM00835">
    <property type="entry name" value="Cupin_1"/>
    <property type="match status" value="1"/>
</dbReference>
<evidence type="ECO:0000256" key="12">
    <source>
        <dbReference type="RuleBase" id="RU366015"/>
    </source>
</evidence>
<comment type="similarity">
    <text evidence="2 12">Belongs to the germin family.</text>
</comment>